<name>A0A809SBS4_9PROT</name>
<evidence type="ECO:0000313" key="2">
    <source>
        <dbReference type="EMBL" id="BBO99396.1"/>
    </source>
</evidence>
<protein>
    <recommendedName>
        <fullName evidence="4">Protease HtpX</fullName>
    </recommendedName>
</protein>
<accession>A0A809SBS4</accession>
<feature type="transmembrane region" description="Helical" evidence="1">
    <location>
        <begin position="33"/>
        <end position="50"/>
    </location>
</feature>
<feature type="transmembrane region" description="Helical" evidence="1">
    <location>
        <begin position="6"/>
        <end position="26"/>
    </location>
</feature>
<dbReference type="KEGG" id="sniv:SFSGTM_01050"/>
<reference evidence="3" key="1">
    <citation type="submission" date="2019-11" db="EMBL/GenBank/DDBJ databases">
        <title>Isolation and characterization of a novel species in the genus Sulfuriferula.</title>
        <authorList>
            <person name="Mochizuki J."/>
            <person name="Kojima H."/>
            <person name="Fukui M."/>
        </authorList>
    </citation>
    <scope>NUCLEOTIDE SEQUENCE [LARGE SCALE GENOMIC DNA]</scope>
    <source>
        <strain evidence="3">SGTM</strain>
    </source>
</reference>
<dbReference type="AlphaFoldDB" id="A0A809SBS4"/>
<proteinExistence type="predicted"/>
<keyword evidence="1" id="KW-1133">Transmembrane helix</keyword>
<dbReference type="Proteomes" id="UP000463939">
    <property type="component" value="Chromosome"/>
</dbReference>
<keyword evidence="1" id="KW-0472">Membrane</keyword>
<sequence length="51" mass="5522">MLDNWFKTTVLMAGIVVLFATVGMLLGGKSGMLIALAFAGAMNIYAYWFSD</sequence>
<evidence type="ECO:0008006" key="4">
    <source>
        <dbReference type="Google" id="ProtNLM"/>
    </source>
</evidence>
<evidence type="ECO:0000313" key="3">
    <source>
        <dbReference type="Proteomes" id="UP000463939"/>
    </source>
</evidence>
<dbReference type="EMBL" id="AP021881">
    <property type="protein sequence ID" value="BBO99396.1"/>
    <property type="molecule type" value="Genomic_DNA"/>
</dbReference>
<gene>
    <name evidence="2" type="ORF">SFSGTM_01050</name>
</gene>
<evidence type="ECO:0000256" key="1">
    <source>
        <dbReference type="SAM" id="Phobius"/>
    </source>
</evidence>
<keyword evidence="1" id="KW-0812">Transmembrane</keyword>
<keyword evidence="3" id="KW-1185">Reference proteome</keyword>
<organism evidence="2 3">
    <name type="scientific">Sulfuriferula nivalis</name>
    <dbReference type="NCBI Taxonomy" id="2675298"/>
    <lineage>
        <taxon>Bacteria</taxon>
        <taxon>Pseudomonadati</taxon>
        <taxon>Pseudomonadota</taxon>
        <taxon>Betaproteobacteria</taxon>
        <taxon>Nitrosomonadales</taxon>
        <taxon>Sulfuricellaceae</taxon>
        <taxon>Sulfuriferula</taxon>
    </lineage>
</organism>